<dbReference type="AlphaFoldDB" id="A0A1X9NJV1"/>
<protein>
    <submittedName>
        <fullName evidence="1">Uncharacterized protein</fullName>
    </submittedName>
</protein>
<evidence type="ECO:0000313" key="1">
    <source>
        <dbReference type="EMBL" id="ARN74253.1"/>
    </source>
</evidence>
<dbReference type="EMBL" id="CP019343">
    <property type="protein sequence ID" value="ARN74253.1"/>
    <property type="molecule type" value="Genomic_DNA"/>
</dbReference>
<reference evidence="1 2" key="1">
    <citation type="submission" date="2016-11" db="EMBL/GenBank/DDBJ databases">
        <title>Trade-off between light-utilization and light-protection in marine flavobacteria.</title>
        <authorList>
            <person name="Kumagai Y."/>
        </authorList>
    </citation>
    <scope>NUCLEOTIDE SEQUENCE [LARGE SCALE GENOMIC DNA]</scope>
    <source>
        <strain evidence="1 2">NBRC 107125</strain>
    </source>
</reference>
<dbReference type="Proteomes" id="UP000193450">
    <property type="component" value="Chromosome"/>
</dbReference>
<sequence>MDGGNQSIYILSDKIAERILLAAMKAELDQSTLQKLPPPELGYSGKVQWGVDKDTVTLFARKAIGKDAAGKEVSGYVFEAKHSGTAPAAGVPTIERLLASAVKDAKQLGQEAAFIRFADND</sequence>
<proteinExistence type="predicted"/>
<keyword evidence="2" id="KW-1185">Reference proteome</keyword>
<accession>A0A1X9NJV1</accession>
<gene>
    <name evidence="1" type="ORF">BST96_09050</name>
</gene>
<evidence type="ECO:0000313" key="2">
    <source>
        <dbReference type="Proteomes" id="UP000193450"/>
    </source>
</evidence>
<dbReference type="KEGG" id="osg:BST96_09050"/>
<organism evidence="1 2">
    <name type="scientific">Oceanicoccus sagamiensis</name>
    <dbReference type="NCBI Taxonomy" id="716816"/>
    <lineage>
        <taxon>Bacteria</taxon>
        <taxon>Pseudomonadati</taxon>
        <taxon>Pseudomonadota</taxon>
        <taxon>Gammaproteobacteria</taxon>
        <taxon>Cellvibrionales</taxon>
        <taxon>Spongiibacteraceae</taxon>
        <taxon>Oceanicoccus</taxon>
    </lineage>
</organism>
<name>A0A1X9NJV1_9GAMM</name>